<evidence type="ECO:0000256" key="7">
    <source>
        <dbReference type="ARBA" id="ARBA00023136"/>
    </source>
</evidence>
<proteinExistence type="inferred from homology"/>
<feature type="compositionally biased region" description="Polar residues" evidence="10">
    <location>
        <begin position="19"/>
        <end position="28"/>
    </location>
</feature>
<dbReference type="PANTHER" id="PTHR31618:SF8">
    <property type="entry name" value="MECHANOSENSITIVE ION CHANNEL PROTEIN"/>
    <property type="match status" value="1"/>
</dbReference>
<dbReference type="InterPro" id="IPR016688">
    <property type="entry name" value="MscS-like_plants/fungi"/>
</dbReference>
<dbReference type="Proteomes" id="UP001324115">
    <property type="component" value="Unassembled WGS sequence"/>
</dbReference>
<dbReference type="GO" id="GO:0005886">
    <property type="term" value="C:plasma membrane"/>
    <property type="evidence" value="ECO:0007669"/>
    <property type="project" value="UniProtKB-UniRule"/>
</dbReference>
<evidence type="ECO:0000256" key="6">
    <source>
        <dbReference type="ARBA" id="ARBA00023065"/>
    </source>
</evidence>
<evidence type="ECO:0000256" key="1">
    <source>
        <dbReference type="ARBA" id="ARBA00004141"/>
    </source>
</evidence>
<feature type="transmembrane region" description="Helical" evidence="11">
    <location>
        <begin position="125"/>
        <end position="146"/>
    </location>
</feature>
<feature type="transmembrane region" description="Helical" evidence="11">
    <location>
        <begin position="207"/>
        <end position="225"/>
    </location>
</feature>
<gene>
    <name evidence="13" type="ORF">RGQ29_009966</name>
</gene>
<comment type="caution">
    <text evidence="13">The sequence shown here is derived from an EMBL/GenBank/DDBJ whole genome shotgun (WGS) entry which is preliminary data.</text>
</comment>
<dbReference type="GO" id="GO:0050982">
    <property type="term" value="P:detection of mechanical stimulus"/>
    <property type="evidence" value="ECO:0007669"/>
    <property type="project" value="UniProtKB-ARBA"/>
</dbReference>
<dbReference type="PANTHER" id="PTHR31618">
    <property type="entry name" value="MECHANOSENSITIVE ION CHANNEL PROTEIN 5"/>
    <property type="match status" value="1"/>
</dbReference>
<dbReference type="Pfam" id="PF00924">
    <property type="entry name" value="MS_channel_2nd"/>
    <property type="match status" value="1"/>
</dbReference>
<keyword evidence="6" id="KW-0406">Ion transport</keyword>
<keyword evidence="8" id="KW-0407">Ion channel</keyword>
<dbReference type="EMBL" id="JAXUIC010000002">
    <property type="protein sequence ID" value="KAK4600108.1"/>
    <property type="molecule type" value="Genomic_DNA"/>
</dbReference>
<keyword evidence="5 11" id="KW-1133">Transmembrane helix</keyword>
<evidence type="ECO:0000256" key="5">
    <source>
        <dbReference type="ARBA" id="ARBA00022989"/>
    </source>
</evidence>
<dbReference type="FunFam" id="2.30.30.60:FF:000003">
    <property type="entry name" value="Predicted mechanosensitive ion channel"/>
    <property type="match status" value="1"/>
</dbReference>
<dbReference type="PIRSF" id="PIRSF017209">
    <property type="entry name" value="Memb_At2g17000_prd"/>
    <property type="match status" value="1"/>
</dbReference>
<accession>A0AAN7FTR4</accession>
<sequence>MAQSQREIVIKPDDIDGSPCSNNFQGRNESLRRRNKELLDQENRQGYLNLGGAEVVKCSSNVSFRQRCWKSEMSMNKSRLIDPQEEPCQSSVNSGKMLEKDQDYQDNDDIDDIPQEYKRMKFSTLTMLQSVSLILIIAALVFSFWLPIIKRQIVWDLPLWKWEIMVLTLICGHLVSGWGIRAVVFFMERNFFLRKRLLYFVYGLRKSVQNCLWLCLVLLVWHSIFHDKVKKERKNKILPYVNKVLVCFLLGTLIWLMKALLVKVLASTFHINTFFERIQEALFDQYVIKMLSSSPLFKRHDTEEETMAEVQELEKAGVTLPGDPGTTLLPRSRKVIGSGRLKKSPMVGKNSRFSRTMYKRENEEISVDHLHKLNQKNISAWNMKRMVNIIQYGDLSTLDEQLLNSKIEDGALLQIRSECQAKEAANKIFQNVAKPGSEYIYLEDVMHFMSEEEALKTMGLFGVAAISKSLHRDWMVKAFGERRALALSLTDTKTAVDEIHTLLNVLVAIVILIIWLIILKVPITHFLVFSSSQLVLVVYLFGNTCKTVFEAIIFLFVIHPFDVGDRCEVDGVMMVVDEMNILTTVFLRYDNQKIIYPNSILATKAIGNYHRSPDMGDAIDFCINISTPMEKITSMKERITRYIESKNEHWQPGPMLIMRDVIDMNKLMMSVWPAHRLNYQDMKERFLRREGLLEEMIKVFKELDIEYCLPPVDVNVQDLPPLVSNRLPSTWKTYAS</sequence>
<evidence type="ECO:0000256" key="8">
    <source>
        <dbReference type="ARBA" id="ARBA00023303"/>
    </source>
</evidence>
<evidence type="ECO:0000256" key="10">
    <source>
        <dbReference type="SAM" id="MobiDB-lite"/>
    </source>
</evidence>
<feature type="region of interest" description="Disordered" evidence="10">
    <location>
        <begin position="1"/>
        <end position="29"/>
    </location>
</feature>
<keyword evidence="3" id="KW-0813">Transport</keyword>
<keyword evidence="14" id="KW-1185">Reference proteome</keyword>
<organism evidence="13 14">
    <name type="scientific">Quercus rubra</name>
    <name type="common">Northern red oak</name>
    <name type="synonym">Quercus borealis</name>
    <dbReference type="NCBI Taxonomy" id="3512"/>
    <lineage>
        <taxon>Eukaryota</taxon>
        <taxon>Viridiplantae</taxon>
        <taxon>Streptophyta</taxon>
        <taxon>Embryophyta</taxon>
        <taxon>Tracheophyta</taxon>
        <taxon>Spermatophyta</taxon>
        <taxon>Magnoliopsida</taxon>
        <taxon>eudicotyledons</taxon>
        <taxon>Gunneridae</taxon>
        <taxon>Pentapetalae</taxon>
        <taxon>rosids</taxon>
        <taxon>fabids</taxon>
        <taxon>Fagales</taxon>
        <taxon>Fagaceae</taxon>
        <taxon>Quercus</taxon>
    </lineage>
</organism>
<evidence type="ECO:0000256" key="9">
    <source>
        <dbReference type="PIRNR" id="PIRNR017209"/>
    </source>
</evidence>
<evidence type="ECO:0000313" key="14">
    <source>
        <dbReference type="Proteomes" id="UP001324115"/>
    </source>
</evidence>
<evidence type="ECO:0000256" key="11">
    <source>
        <dbReference type="SAM" id="Phobius"/>
    </source>
</evidence>
<evidence type="ECO:0000256" key="4">
    <source>
        <dbReference type="ARBA" id="ARBA00022692"/>
    </source>
</evidence>
<feature type="transmembrane region" description="Helical" evidence="11">
    <location>
        <begin position="166"/>
        <end position="186"/>
    </location>
</feature>
<evidence type="ECO:0000259" key="12">
    <source>
        <dbReference type="Pfam" id="PF00924"/>
    </source>
</evidence>
<protein>
    <recommendedName>
        <fullName evidence="9">Mechanosensitive ion channel protein</fullName>
    </recommendedName>
</protein>
<evidence type="ECO:0000256" key="2">
    <source>
        <dbReference type="ARBA" id="ARBA00008017"/>
    </source>
</evidence>
<dbReference type="InterPro" id="IPR006685">
    <property type="entry name" value="MscS_channel_2nd"/>
</dbReference>
<reference evidence="13 14" key="1">
    <citation type="journal article" date="2023" name="G3 (Bethesda)">
        <title>A haplotype-resolved chromosome-scale genome for Quercus rubra L. provides insights into the genetics of adaptive traits for red oak species.</title>
        <authorList>
            <person name="Kapoor B."/>
            <person name="Jenkins J."/>
            <person name="Schmutz J."/>
            <person name="Zhebentyayeva T."/>
            <person name="Kuelheim C."/>
            <person name="Coggeshall M."/>
            <person name="Heim C."/>
            <person name="Lasky J.R."/>
            <person name="Leites L."/>
            <person name="Islam-Faridi N."/>
            <person name="Romero-Severson J."/>
            <person name="DeLeo V.L."/>
            <person name="Lucas S.M."/>
            <person name="Lazic D."/>
            <person name="Gailing O."/>
            <person name="Carlson J."/>
            <person name="Staton M."/>
        </authorList>
    </citation>
    <scope>NUCLEOTIDE SEQUENCE [LARGE SCALE GENOMIC DNA]</scope>
    <source>
        <strain evidence="13">Pseudo-F2</strain>
    </source>
</reference>
<evidence type="ECO:0000313" key="13">
    <source>
        <dbReference type="EMBL" id="KAK4600108.1"/>
    </source>
</evidence>
<feature type="transmembrane region" description="Helical" evidence="11">
    <location>
        <begin position="534"/>
        <end position="558"/>
    </location>
</feature>
<name>A0AAN7FTR4_QUERU</name>
<dbReference type="AlphaFoldDB" id="A0AAN7FTR4"/>
<comment type="subcellular location">
    <subcellularLocation>
        <location evidence="1">Membrane</location>
        <topology evidence="1">Multi-pass membrane protein</topology>
    </subcellularLocation>
</comment>
<keyword evidence="4 11" id="KW-0812">Transmembrane</keyword>
<feature type="transmembrane region" description="Helical" evidence="11">
    <location>
        <begin position="237"/>
        <end position="257"/>
    </location>
</feature>
<dbReference type="InterPro" id="IPR010920">
    <property type="entry name" value="LSM_dom_sf"/>
</dbReference>
<dbReference type="GO" id="GO:0006820">
    <property type="term" value="P:monoatomic anion transport"/>
    <property type="evidence" value="ECO:0007669"/>
    <property type="project" value="TreeGrafter"/>
</dbReference>
<dbReference type="SUPFAM" id="SSF50182">
    <property type="entry name" value="Sm-like ribonucleoproteins"/>
    <property type="match status" value="1"/>
</dbReference>
<dbReference type="Gene3D" id="2.30.30.60">
    <property type="match status" value="1"/>
</dbReference>
<comment type="similarity">
    <text evidence="2 9">Belongs to the MscS (TC 1.A.23) family.</text>
</comment>
<feature type="domain" description="Mechanosensitive ion channel MscS" evidence="12">
    <location>
        <begin position="553"/>
        <end position="611"/>
    </location>
</feature>
<keyword evidence="7 9" id="KW-0472">Membrane</keyword>
<evidence type="ECO:0000256" key="3">
    <source>
        <dbReference type="ARBA" id="ARBA00022448"/>
    </source>
</evidence>
<dbReference type="InterPro" id="IPR023408">
    <property type="entry name" value="MscS_beta-dom_sf"/>
</dbReference>
<feature type="transmembrane region" description="Helical" evidence="11">
    <location>
        <begin position="502"/>
        <end position="528"/>
    </location>
</feature>
<dbReference type="GO" id="GO:0008381">
    <property type="term" value="F:mechanosensitive monoatomic ion channel activity"/>
    <property type="evidence" value="ECO:0007669"/>
    <property type="project" value="TreeGrafter"/>
</dbReference>